<dbReference type="Pfam" id="PF02522">
    <property type="entry name" value="Antibiotic_NAT"/>
    <property type="match status" value="1"/>
</dbReference>
<keyword evidence="3 4" id="KW-0012">Acyltransferase</keyword>
<evidence type="ECO:0000313" key="5">
    <source>
        <dbReference type="EMBL" id="GAA0260847.1"/>
    </source>
</evidence>
<dbReference type="Proteomes" id="UP001500967">
    <property type="component" value="Unassembled WGS sequence"/>
</dbReference>
<dbReference type="EMBL" id="BAAAGX010000020">
    <property type="protein sequence ID" value="GAA0260847.1"/>
    <property type="molecule type" value="Genomic_DNA"/>
</dbReference>
<dbReference type="SUPFAM" id="SSF110710">
    <property type="entry name" value="TTHA0583/YokD-like"/>
    <property type="match status" value="1"/>
</dbReference>
<dbReference type="EC" id="2.3.1.-" evidence="4"/>
<protein>
    <recommendedName>
        <fullName evidence="4">Aminoglycoside N(3)-acetyltransferase</fullName>
        <ecNumber evidence="4">2.3.1.-</ecNumber>
    </recommendedName>
</protein>
<dbReference type="PANTHER" id="PTHR11104:SF0">
    <property type="entry name" value="SPBETA PROPHAGE-DERIVED AMINOGLYCOSIDE N(3')-ACETYLTRANSFERASE-LIKE PROTEIN YOKD"/>
    <property type="match status" value="1"/>
</dbReference>
<organism evidence="5 6">
    <name type="scientific">Cryptosporangium japonicum</name>
    <dbReference type="NCBI Taxonomy" id="80872"/>
    <lineage>
        <taxon>Bacteria</taxon>
        <taxon>Bacillati</taxon>
        <taxon>Actinomycetota</taxon>
        <taxon>Actinomycetes</taxon>
        <taxon>Cryptosporangiales</taxon>
        <taxon>Cryptosporangiaceae</taxon>
        <taxon>Cryptosporangium</taxon>
    </lineage>
</organism>
<dbReference type="InterPro" id="IPR028345">
    <property type="entry name" value="Antibiotic_NAT-like"/>
</dbReference>
<comment type="similarity">
    <text evidence="1 4">Belongs to the antibiotic N-acetyltransferase family.</text>
</comment>
<comment type="catalytic activity">
    <reaction evidence="4">
        <text>a 2-deoxystreptamine antibiotic + acetyl-CoA = an N(3)-acetyl-2-deoxystreptamine antibiotic + CoA + H(+)</text>
        <dbReference type="Rhea" id="RHEA:12665"/>
        <dbReference type="ChEBI" id="CHEBI:15378"/>
        <dbReference type="ChEBI" id="CHEBI:57287"/>
        <dbReference type="ChEBI" id="CHEBI:57288"/>
        <dbReference type="ChEBI" id="CHEBI:57921"/>
        <dbReference type="ChEBI" id="CHEBI:77452"/>
        <dbReference type="EC" id="2.3.1.81"/>
    </reaction>
</comment>
<keyword evidence="4" id="KW-0046">Antibiotic resistance</keyword>
<gene>
    <name evidence="5" type="ORF">GCM10009539_52970</name>
</gene>
<reference evidence="6" key="1">
    <citation type="journal article" date="2019" name="Int. J. Syst. Evol. Microbiol.">
        <title>The Global Catalogue of Microorganisms (GCM) 10K type strain sequencing project: providing services to taxonomists for standard genome sequencing and annotation.</title>
        <authorList>
            <consortium name="The Broad Institute Genomics Platform"/>
            <consortium name="The Broad Institute Genome Sequencing Center for Infectious Disease"/>
            <person name="Wu L."/>
            <person name="Ma J."/>
        </authorList>
    </citation>
    <scope>NUCLEOTIDE SEQUENCE [LARGE SCALE GENOMIC DNA]</scope>
    <source>
        <strain evidence="6">JCM 10425</strain>
    </source>
</reference>
<keyword evidence="6" id="KW-1185">Reference proteome</keyword>
<sequence length="313" mass="32707">MIAVIWGDSRVAAACTVRTHGTISPVIVPSNYATPPALDREAAVVARTPAPRTRRTLAADLRALGVEPGDVLLVHTALSALGWVAGREQAVILALQDAVGPTGTIVVPTQTGSNSDPAEWQAPAVPSDWWDAIRDGMPAFDPARTPSDGMGWLPETLRSWPGAIRSGHPQTSFAALGPAASDLLRRHDLDCRFGNRSPLSALAAAGARVLLLGAGYDTCTAFHLGEARSAGAPRERLSCAALDSDGERRWVRYVDVVADERDFAALGAAFEATGAVTTGPVGSATGRLFALDEAARFAATWIPANRTGWSTGG</sequence>
<evidence type="ECO:0000256" key="3">
    <source>
        <dbReference type="ARBA" id="ARBA00023315"/>
    </source>
</evidence>
<dbReference type="PANTHER" id="PTHR11104">
    <property type="entry name" value="AMINOGLYCOSIDE N3-ACETYLTRANSFERASE"/>
    <property type="match status" value="1"/>
</dbReference>
<evidence type="ECO:0000256" key="4">
    <source>
        <dbReference type="RuleBase" id="RU365031"/>
    </source>
</evidence>
<evidence type="ECO:0000256" key="1">
    <source>
        <dbReference type="ARBA" id="ARBA00006383"/>
    </source>
</evidence>
<proteinExistence type="inferred from homology"/>
<comment type="caution">
    <text evidence="5">The sequence shown here is derived from an EMBL/GenBank/DDBJ whole genome shotgun (WGS) entry which is preliminary data.</text>
</comment>
<evidence type="ECO:0000256" key="2">
    <source>
        <dbReference type="ARBA" id="ARBA00022679"/>
    </source>
</evidence>
<dbReference type="InterPro" id="IPR003679">
    <property type="entry name" value="Amioglycoside_AcTrfase"/>
</dbReference>
<name>A0ABP3EGF6_9ACTN</name>
<keyword evidence="2 4" id="KW-0808">Transferase</keyword>
<evidence type="ECO:0000313" key="6">
    <source>
        <dbReference type="Proteomes" id="UP001500967"/>
    </source>
</evidence>
<accession>A0ABP3EGF6</accession>